<protein>
    <submittedName>
        <fullName evidence="2">Glycosyl transferase, group 1</fullName>
    </submittedName>
</protein>
<dbReference type="PANTHER" id="PTHR12526">
    <property type="entry name" value="GLYCOSYLTRANSFERASE"/>
    <property type="match status" value="1"/>
</dbReference>
<sequence>MLTTPRVALVSLHFAEYSINLAVALSKKTQVMLILYQDNADNELGADWLQKIPTHSLNIVVLSRPKTAWHVIKNSQQFIKTIRQFSPDIIHYQEDPRDELMLSLAFLAKIPSVLTIHDPKRHSGLDAVISRFTFYRMIVRRSADSVITHGDIMATELMAMYPRLKNKLWSIAHGPLGVGFNGTVAAHPNNCRLLFFGRINAYKGLSFFVEAIIALRAKGHPVIGVIAGRGADLEPNRQRMLDAGGFEIIDKYIAAEDIPDLFLGSLITVLPYTDGTQSGVAAMALGFGRPVVASAVGSIPELVREGINGLLVPACDTEKLTQALESIISNASLWNTLANGALHLKYGELSWETIADKTLLAYTATIQAKAAL</sequence>
<evidence type="ECO:0000313" key="2">
    <source>
        <dbReference type="EMBL" id="SJM94571.1"/>
    </source>
</evidence>
<dbReference type="EMBL" id="FUKI01000132">
    <property type="protein sequence ID" value="SJM94571.1"/>
    <property type="molecule type" value="Genomic_DNA"/>
</dbReference>
<dbReference type="GO" id="GO:0016757">
    <property type="term" value="F:glycosyltransferase activity"/>
    <property type="evidence" value="ECO:0007669"/>
    <property type="project" value="UniProtKB-ARBA"/>
</dbReference>
<keyword evidence="3" id="KW-1185">Reference proteome</keyword>
<dbReference type="Proteomes" id="UP000195667">
    <property type="component" value="Unassembled WGS sequence"/>
</dbReference>
<feature type="domain" description="Glycosyltransferase subfamily 4-like N-terminal" evidence="1">
    <location>
        <begin position="18"/>
        <end position="162"/>
    </location>
</feature>
<dbReference type="OrthoDB" id="9790710at2"/>
<gene>
    <name evidence="2" type="ORF">CRENPOLYSF1_550039</name>
</gene>
<dbReference type="Pfam" id="PF13692">
    <property type="entry name" value="Glyco_trans_1_4"/>
    <property type="match status" value="1"/>
</dbReference>
<dbReference type="Pfam" id="PF13439">
    <property type="entry name" value="Glyco_transf_4"/>
    <property type="match status" value="1"/>
</dbReference>
<proteinExistence type="predicted"/>
<dbReference type="InterPro" id="IPR028098">
    <property type="entry name" value="Glyco_trans_4-like_N"/>
</dbReference>
<dbReference type="CDD" id="cd03801">
    <property type="entry name" value="GT4_PimA-like"/>
    <property type="match status" value="1"/>
</dbReference>
<accession>A0A1R4HEV8</accession>
<dbReference type="AlphaFoldDB" id="A0A1R4HEV8"/>
<organism evidence="2 3">
    <name type="scientific">Crenothrix polyspora</name>
    <dbReference type="NCBI Taxonomy" id="360316"/>
    <lineage>
        <taxon>Bacteria</taxon>
        <taxon>Pseudomonadati</taxon>
        <taxon>Pseudomonadota</taxon>
        <taxon>Gammaproteobacteria</taxon>
        <taxon>Methylococcales</taxon>
        <taxon>Crenotrichaceae</taxon>
        <taxon>Crenothrix</taxon>
    </lineage>
</organism>
<evidence type="ECO:0000259" key="1">
    <source>
        <dbReference type="Pfam" id="PF13439"/>
    </source>
</evidence>
<dbReference type="SUPFAM" id="SSF53756">
    <property type="entry name" value="UDP-Glycosyltransferase/glycogen phosphorylase"/>
    <property type="match status" value="1"/>
</dbReference>
<reference evidence="3" key="1">
    <citation type="submission" date="2017-02" db="EMBL/GenBank/DDBJ databases">
        <authorList>
            <person name="Daims H."/>
        </authorList>
    </citation>
    <scope>NUCLEOTIDE SEQUENCE [LARGE SCALE GENOMIC DNA]</scope>
</reference>
<dbReference type="Gene3D" id="3.40.50.2000">
    <property type="entry name" value="Glycogen Phosphorylase B"/>
    <property type="match status" value="2"/>
</dbReference>
<dbReference type="RefSeq" id="WP_087144373.1">
    <property type="nucleotide sequence ID" value="NZ_FUKI01000132.1"/>
</dbReference>
<evidence type="ECO:0000313" key="3">
    <source>
        <dbReference type="Proteomes" id="UP000195667"/>
    </source>
</evidence>
<keyword evidence="2" id="KW-0808">Transferase</keyword>
<name>A0A1R4HEV8_9GAMM</name>